<feature type="disulfide bond" evidence="14">
    <location>
        <begin position="148"/>
        <end position="160"/>
    </location>
</feature>
<feature type="disulfide bond" evidence="14">
    <location>
        <begin position="254"/>
        <end position="269"/>
    </location>
</feature>
<accession>A0A8C1P8X4</accession>
<evidence type="ECO:0000256" key="2">
    <source>
        <dbReference type="ARBA" id="ARBA00022536"/>
    </source>
</evidence>
<dbReference type="InterPro" id="IPR001881">
    <property type="entry name" value="EGF-like_Ca-bd_dom"/>
</dbReference>
<feature type="repeat" description="LDL-receptor class B" evidence="15">
    <location>
        <begin position="526"/>
        <end position="567"/>
    </location>
</feature>
<dbReference type="FunFam" id="4.10.400.10:FF:000113">
    <property type="entry name" value="Low-density lipoprotein receptor-related protein 8"/>
    <property type="match status" value="2"/>
</dbReference>
<feature type="domain" description="EGF-like" evidence="16">
    <location>
        <begin position="353"/>
        <end position="388"/>
    </location>
</feature>
<evidence type="ECO:0000259" key="16">
    <source>
        <dbReference type="PROSITE" id="PS50026"/>
    </source>
</evidence>
<evidence type="ECO:0000256" key="15">
    <source>
        <dbReference type="PROSITE-ProRule" id="PRU00461"/>
    </source>
</evidence>
<reference evidence="17" key="2">
    <citation type="submission" date="2025-09" db="UniProtKB">
        <authorList>
            <consortium name="Ensembl"/>
        </authorList>
    </citation>
    <scope>IDENTIFICATION</scope>
</reference>
<dbReference type="AlphaFoldDB" id="A0A8C1P8X4"/>
<dbReference type="Pfam" id="PF00058">
    <property type="entry name" value="Ldl_recept_b"/>
    <property type="match status" value="5"/>
</dbReference>
<dbReference type="FunFam" id="4.10.400.10:FF:000124">
    <property type="entry name" value="Low density lipoprotein receptor"/>
    <property type="match status" value="1"/>
</dbReference>
<dbReference type="CDD" id="cd00054">
    <property type="entry name" value="EGF_CA"/>
    <property type="match status" value="2"/>
</dbReference>
<evidence type="ECO:0000256" key="5">
    <source>
        <dbReference type="ARBA" id="ARBA00022729"/>
    </source>
</evidence>
<feature type="repeat" description="LDL-receptor class B" evidence="15">
    <location>
        <begin position="439"/>
        <end position="482"/>
    </location>
</feature>
<dbReference type="InterPro" id="IPR051221">
    <property type="entry name" value="LDLR-related"/>
</dbReference>
<gene>
    <name evidence="17" type="primary">LOC109059190</name>
</gene>
<keyword evidence="18" id="KW-1185">Reference proteome</keyword>
<feature type="disulfide bond" evidence="14">
    <location>
        <begin position="89"/>
        <end position="104"/>
    </location>
</feature>
<evidence type="ECO:0000256" key="6">
    <source>
        <dbReference type="ARBA" id="ARBA00022737"/>
    </source>
</evidence>
<dbReference type="GO" id="GO:0043235">
    <property type="term" value="C:receptor complex"/>
    <property type="evidence" value="ECO:0007669"/>
    <property type="project" value="TreeGrafter"/>
</dbReference>
<dbReference type="PANTHER" id="PTHR22722">
    <property type="entry name" value="LOW-DENSITY LIPOPROTEIN RECEPTOR-RELATED PROTEIN 2-RELATED"/>
    <property type="match status" value="1"/>
</dbReference>
<feature type="disulfide bond" evidence="14">
    <location>
        <begin position="203"/>
        <end position="221"/>
    </location>
</feature>
<dbReference type="PROSITE" id="PS50068">
    <property type="entry name" value="LDLRA_2"/>
    <property type="match status" value="7"/>
</dbReference>
<feature type="repeat" description="LDL-receptor class B" evidence="15">
    <location>
        <begin position="568"/>
        <end position="612"/>
    </location>
</feature>
<reference evidence="17" key="1">
    <citation type="submission" date="2025-08" db="UniProtKB">
        <authorList>
            <consortium name="Ensembl"/>
        </authorList>
    </citation>
    <scope>IDENTIFICATION</scope>
</reference>
<dbReference type="InterPro" id="IPR002172">
    <property type="entry name" value="LDrepeatLR_classA_rpt"/>
</dbReference>
<evidence type="ECO:0000256" key="11">
    <source>
        <dbReference type="ARBA" id="ARBA00023180"/>
    </source>
</evidence>
<proteinExistence type="inferred from homology"/>
<evidence type="ECO:0000256" key="1">
    <source>
        <dbReference type="ARBA" id="ARBA00009939"/>
    </source>
</evidence>
<dbReference type="SUPFAM" id="SSF57184">
    <property type="entry name" value="Growth factor receptor domain"/>
    <property type="match status" value="1"/>
</dbReference>
<feature type="disulfide bond" evidence="14">
    <location>
        <begin position="109"/>
        <end position="121"/>
    </location>
</feature>
<comment type="similarity">
    <text evidence="1">Belongs to the LDLR family.</text>
</comment>
<keyword evidence="7" id="KW-1133">Transmembrane helix</keyword>
<dbReference type="InterPro" id="IPR018097">
    <property type="entry name" value="EGF_Ca-bd_CS"/>
</dbReference>
<evidence type="ECO:0000256" key="3">
    <source>
        <dbReference type="ARBA" id="ARBA00022583"/>
    </source>
</evidence>
<dbReference type="Pfam" id="PF00057">
    <property type="entry name" value="Ldl_recept_a"/>
    <property type="match status" value="7"/>
</dbReference>
<feature type="disulfide bond" evidence="14">
    <location>
        <begin position="283"/>
        <end position="301"/>
    </location>
</feature>
<evidence type="ECO:0000256" key="10">
    <source>
        <dbReference type="ARBA" id="ARBA00023170"/>
    </source>
</evidence>
<dbReference type="SMART" id="SM00181">
    <property type="entry name" value="EGF"/>
    <property type="match status" value="3"/>
</dbReference>
<feature type="disulfide bond" evidence="14">
    <location>
        <begin position="235"/>
        <end position="247"/>
    </location>
</feature>
<dbReference type="PRINTS" id="PR00261">
    <property type="entry name" value="LDLRECEPTOR"/>
</dbReference>
<dbReference type="Gene3D" id="2.120.10.30">
    <property type="entry name" value="TolB, C-terminal domain"/>
    <property type="match status" value="1"/>
</dbReference>
<feature type="domain" description="EGF-like" evidence="16">
    <location>
        <begin position="313"/>
        <end position="352"/>
    </location>
</feature>
<evidence type="ECO:0000256" key="12">
    <source>
        <dbReference type="ARBA" id="ARBA00046288"/>
    </source>
</evidence>
<keyword evidence="5" id="KW-0732">Signal</keyword>
<evidence type="ECO:0000256" key="4">
    <source>
        <dbReference type="ARBA" id="ARBA00022692"/>
    </source>
</evidence>
<dbReference type="FunFam" id="4.10.400.10:FF:000116">
    <property type="entry name" value="Low-density lipoprotein receptor"/>
    <property type="match status" value="1"/>
</dbReference>
<dbReference type="SMART" id="SM00179">
    <property type="entry name" value="EGF_CA"/>
    <property type="match status" value="2"/>
</dbReference>
<evidence type="ECO:0000313" key="18">
    <source>
        <dbReference type="Proteomes" id="UP000694427"/>
    </source>
</evidence>
<protein>
    <submittedName>
        <fullName evidence="17">Low density lipoprotein receptor b</fullName>
    </submittedName>
</protein>
<comment type="subcellular location">
    <subcellularLocation>
        <location evidence="12">Endomembrane system</location>
        <topology evidence="12">Single-pass type I membrane protein</topology>
    </subcellularLocation>
</comment>
<dbReference type="FunFam" id="2.10.25.10:FF:000139">
    <property type="entry name" value="Fibulin-1"/>
    <property type="match status" value="1"/>
</dbReference>
<comment type="caution">
    <text evidence="13">Lacks conserved residue(s) required for the propagation of feature annotation.</text>
</comment>
<dbReference type="InterPro" id="IPR036055">
    <property type="entry name" value="LDL_receptor-like_sf"/>
</dbReference>
<feature type="disulfide bond" evidence="14">
    <location>
        <begin position="128"/>
        <end position="143"/>
    </location>
</feature>
<dbReference type="Pfam" id="PF07645">
    <property type="entry name" value="EGF_CA"/>
    <property type="match status" value="1"/>
</dbReference>
<keyword evidence="6" id="KW-0677">Repeat</keyword>
<evidence type="ECO:0000313" key="17">
    <source>
        <dbReference type="Ensembl" id="ENSCCRP00010101795.1"/>
    </source>
</evidence>
<sequence length="752" mass="82330">NIILDLFRQAPPPSLLYLDYANVSIETSEQLFRCASGKCITSRWVCDETDDCGDGSDELPESCGQKTCLLGQFSCGGRLNQCVSTRWRCDGKTDCENGADEQGCVLRTCTDEEFRCRSGQCVSLSFVCDSDSDCDDGSDEASCPVPTCSPGSFQCNNSVCVPRLWACDGDADCADGSDEWPQNCPGGTGQKPRTVCRDHEFLCASGECVHGSWRCDGTGDCADGSDEHNCTAPTCRPDEFLCNDGSCVPGMRQCDGNPDCRDHSDETDCVTVHACAGPGRFQCGSGECISADRVCDGQRDCRDGSDEPLKDCNTNECLTNNGGCSHTCSDLKMGYECVCPAGFHLINRTHCEDVDECADADRCTQICINLPGSFRCDCKDGFELDHMTKDCKAVTGSGAFLLFSTRHEVRKMALGSRTYTALIRRQKNVVALDVDVHNDTIFWSDLSLKKIYSAAAADPAHHSTVIDSRISRPEGLAVDWVHGNIYWTDGELRTVSVATADGSKRKTLVSEGLQNPRAIVVDPHFMFWTDWGEAARIERSGLNGADRTALVTDHIAWPNGVALDVLSGRLYWVDSKLHTLSSIGVNGDGRHTLIQDQHTLPHPLALAVFEEKVFWTDVSNNGIWSASRVTGRDVAAVAEHLQWAEDIVLYHSLRQPSVTILKGSSDDEMCVGSVCTHPPLMIKPTQFAVCLLVVGSVLLWRHWRMKNTNTIHFTNPVYQKKTDDTVHIFRSPSLDGYSHPSCQMISVDEDAA</sequence>
<dbReference type="InterPro" id="IPR023415">
    <property type="entry name" value="LDLR_class-A_CS"/>
</dbReference>
<feature type="disulfide bond" evidence="14">
    <location>
        <begin position="116"/>
        <end position="134"/>
    </location>
</feature>
<name>A0A8C1P8X4_CYPCA</name>
<dbReference type="SMART" id="SM00192">
    <property type="entry name" value="LDLa"/>
    <property type="match status" value="7"/>
</dbReference>
<dbReference type="Proteomes" id="UP000694427">
    <property type="component" value="Unplaced"/>
</dbReference>
<dbReference type="PROSITE" id="PS01186">
    <property type="entry name" value="EGF_2"/>
    <property type="match status" value="1"/>
</dbReference>
<dbReference type="PROSITE" id="PS01209">
    <property type="entry name" value="LDLRA_1"/>
    <property type="match status" value="3"/>
</dbReference>
<keyword evidence="9 13" id="KW-1015">Disulfide bond</keyword>
<organism evidence="17 18">
    <name type="scientific">Cyprinus carpio</name>
    <name type="common">Common carp</name>
    <dbReference type="NCBI Taxonomy" id="7962"/>
    <lineage>
        <taxon>Eukaryota</taxon>
        <taxon>Metazoa</taxon>
        <taxon>Chordata</taxon>
        <taxon>Craniata</taxon>
        <taxon>Vertebrata</taxon>
        <taxon>Euteleostomi</taxon>
        <taxon>Actinopterygii</taxon>
        <taxon>Neopterygii</taxon>
        <taxon>Teleostei</taxon>
        <taxon>Ostariophysi</taxon>
        <taxon>Cypriniformes</taxon>
        <taxon>Cyprinidae</taxon>
        <taxon>Cyprininae</taxon>
        <taxon>Cyprinus</taxon>
    </lineage>
</organism>
<dbReference type="InterPro" id="IPR000152">
    <property type="entry name" value="EGF-type_Asp/Asn_hydroxyl_site"/>
</dbReference>
<evidence type="ECO:0000256" key="13">
    <source>
        <dbReference type="PROSITE-ProRule" id="PRU00076"/>
    </source>
</evidence>
<dbReference type="InterPro" id="IPR009030">
    <property type="entry name" value="Growth_fac_rcpt_cys_sf"/>
</dbReference>
<dbReference type="Gene3D" id="2.10.25.10">
    <property type="entry name" value="Laminin"/>
    <property type="match status" value="2"/>
</dbReference>
<dbReference type="PROSITE" id="PS00010">
    <property type="entry name" value="ASX_HYDROXYL"/>
    <property type="match status" value="2"/>
</dbReference>
<feature type="disulfide bond" evidence="14">
    <location>
        <begin position="155"/>
        <end position="173"/>
    </location>
</feature>
<dbReference type="InterPro" id="IPR000742">
    <property type="entry name" value="EGF"/>
</dbReference>
<keyword evidence="3" id="KW-0254">Endocytosis</keyword>
<keyword evidence="11" id="KW-0325">Glycoprotein</keyword>
<dbReference type="SMART" id="SM00135">
    <property type="entry name" value="LY"/>
    <property type="match status" value="5"/>
</dbReference>
<evidence type="ECO:0000256" key="7">
    <source>
        <dbReference type="ARBA" id="ARBA00022989"/>
    </source>
</evidence>
<evidence type="ECO:0000256" key="8">
    <source>
        <dbReference type="ARBA" id="ARBA00023136"/>
    </source>
</evidence>
<dbReference type="InterPro" id="IPR011042">
    <property type="entry name" value="6-blade_b-propeller_TolB-like"/>
</dbReference>
<dbReference type="PROSITE" id="PS51120">
    <property type="entry name" value="LDLRB"/>
    <property type="match status" value="4"/>
</dbReference>
<keyword evidence="8" id="KW-0472">Membrane</keyword>
<evidence type="ECO:0000256" key="14">
    <source>
        <dbReference type="PROSITE-ProRule" id="PRU00124"/>
    </source>
</evidence>
<feature type="disulfide bond" evidence="14">
    <location>
        <begin position="196"/>
        <end position="208"/>
    </location>
</feature>
<feature type="disulfide bond" evidence="14">
    <location>
        <begin position="215"/>
        <end position="230"/>
    </location>
</feature>
<dbReference type="GO" id="GO:0005509">
    <property type="term" value="F:calcium ion binding"/>
    <property type="evidence" value="ECO:0007669"/>
    <property type="project" value="InterPro"/>
</dbReference>
<feature type="disulfide bond" evidence="14">
    <location>
        <begin position="34"/>
        <end position="52"/>
    </location>
</feature>
<evidence type="ECO:0000256" key="9">
    <source>
        <dbReference type="ARBA" id="ARBA00023157"/>
    </source>
</evidence>
<dbReference type="PROSITE" id="PS01187">
    <property type="entry name" value="EGF_CA"/>
    <property type="match status" value="1"/>
</dbReference>
<dbReference type="SUPFAM" id="SSF57424">
    <property type="entry name" value="LDL receptor-like module"/>
    <property type="match status" value="6"/>
</dbReference>
<dbReference type="PROSITE" id="PS50026">
    <property type="entry name" value="EGF_3"/>
    <property type="match status" value="2"/>
</dbReference>
<dbReference type="FunFam" id="2.10.25.10:FF:000093">
    <property type="entry name" value="Very low-density lipoprotein receptor"/>
    <property type="match status" value="1"/>
</dbReference>
<dbReference type="PANTHER" id="PTHR22722:SF15">
    <property type="entry name" value="LOW-DENSITY LIPOPROTEIN RECEPTOR-RELATED"/>
    <property type="match status" value="1"/>
</dbReference>
<dbReference type="GO" id="GO:0006898">
    <property type="term" value="P:receptor-mediated endocytosis"/>
    <property type="evidence" value="ECO:0007669"/>
    <property type="project" value="TreeGrafter"/>
</dbReference>
<feature type="disulfide bond" evidence="13">
    <location>
        <begin position="357"/>
        <end position="367"/>
    </location>
</feature>
<dbReference type="SUPFAM" id="SSF63825">
    <property type="entry name" value="YWTD domain"/>
    <property type="match status" value="1"/>
</dbReference>
<feature type="disulfide bond" evidence="14">
    <location>
        <begin position="242"/>
        <end position="260"/>
    </location>
</feature>
<keyword evidence="10" id="KW-0675">Receptor</keyword>
<dbReference type="Gene3D" id="4.10.400.10">
    <property type="entry name" value="Low-density Lipoprotein Receptor"/>
    <property type="match status" value="7"/>
</dbReference>
<dbReference type="InterPro" id="IPR049883">
    <property type="entry name" value="NOTCH1_EGF-like"/>
</dbReference>
<dbReference type="GO" id="GO:0016324">
    <property type="term" value="C:apical plasma membrane"/>
    <property type="evidence" value="ECO:0007669"/>
    <property type="project" value="TreeGrafter"/>
</dbReference>
<feature type="repeat" description="LDL-receptor class B" evidence="15">
    <location>
        <begin position="483"/>
        <end position="525"/>
    </location>
</feature>
<dbReference type="InterPro" id="IPR000033">
    <property type="entry name" value="LDLR_classB_rpt"/>
</dbReference>
<dbReference type="GO" id="GO:0042562">
    <property type="term" value="F:hormone binding"/>
    <property type="evidence" value="ECO:0007669"/>
    <property type="project" value="TreeGrafter"/>
</dbReference>
<keyword evidence="4" id="KW-0812">Transmembrane</keyword>
<keyword evidence="2 13" id="KW-0245">EGF-like domain</keyword>
<dbReference type="FunFam" id="2.120.10.30:FF:000241">
    <property type="entry name" value="Low-density lipoprotein receptor-related protein 6"/>
    <property type="match status" value="1"/>
</dbReference>
<dbReference type="CDD" id="cd00112">
    <property type="entry name" value="LDLa"/>
    <property type="match status" value="6"/>
</dbReference>
<dbReference type="Ensembl" id="ENSCCRT00010113068.1">
    <property type="protein sequence ID" value="ENSCCRP00010101795.1"/>
    <property type="gene ID" value="ENSCCRG00010044053.1"/>
</dbReference>